<proteinExistence type="predicted"/>
<evidence type="ECO:0000313" key="2">
    <source>
        <dbReference type="Proteomes" id="UP001239111"/>
    </source>
</evidence>
<dbReference type="EMBL" id="CM056742">
    <property type="protein sequence ID" value="KAJ8678560.1"/>
    <property type="molecule type" value="Genomic_DNA"/>
</dbReference>
<protein>
    <submittedName>
        <fullName evidence="1">Uncharacterized protein</fullName>
    </submittedName>
</protein>
<comment type="caution">
    <text evidence="1">The sequence shown here is derived from an EMBL/GenBank/DDBJ whole genome shotgun (WGS) entry which is preliminary data.</text>
</comment>
<name>A0ACC2P5A1_9HYME</name>
<sequence length="338" mass="38534">MKIADVLFVVIVILSVLLYHGHSIVFEGIAVGVAVIGYFNRCKFYECCNDEMIPRNTARLKQDLQSKLYGQHIAQEIVLSAIHSHVYHNQPRKPLVLSFHGVPGSGKNYVATMVAKALFKSGEQSAYYHFFNGRSDFPSETSINIYRYDLKTKIQRALEKCERSLFVFDEVDKMPEGILDILVPFLDYTSWLGREKTKSIFIFLSNTGSDLIVKRMIDLWKSGKRREETTLQDFESLVALGAFNEKGGLHRSGAIESKLIDHHVPFLPMEEKHVIQCLTDVFKHWNIYSPSEEVISQALSHVSYGPSPYNLYSTAGCKKLDHKVSSIVFKDQFNELEI</sequence>
<dbReference type="Proteomes" id="UP001239111">
    <property type="component" value="Chromosome 2"/>
</dbReference>
<reference evidence="1" key="1">
    <citation type="submission" date="2023-04" db="EMBL/GenBank/DDBJ databases">
        <title>A chromosome-level genome assembly of the parasitoid wasp Eretmocerus hayati.</title>
        <authorList>
            <person name="Zhong Y."/>
            <person name="Liu S."/>
            <person name="Liu Y."/>
        </authorList>
    </citation>
    <scope>NUCLEOTIDE SEQUENCE</scope>
    <source>
        <strain evidence="1">ZJU_SS_LIU_2023</strain>
    </source>
</reference>
<keyword evidence="2" id="KW-1185">Reference proteome</keyword>
<accession>A0ACC2P5A1</accession>
<organism evidence="1 2">
    <name type="scientific">Eretmocerus hayati</name>
    <dbReference type="NCBI Taxonomy" id="131215"/>
    <lineage>
        <taxon>Eukaryota</taxon>
        <taxon>Metazoa</taxon>
        <taxon>Ecdysozoa</taxon>
        <taxon>Arthropoda</taxon>
        <taxon>Hexapoda</taxon>
        <taxon>Insecta</taxon>
        <taxon>Pterygota</taxon>
        <taxon>Neoptera</taxon>
        <taxon>Endopterygota</taxon>
        <taxon>Hymenoptera</taxon>
        <taxon>Apocrita</taxon>
        <taxon>Proctotrupomorpha</taxon>
        <taxon>Chalcidoidea</taxon>
        <taxon>Aphelinidae</taxon>
        <taxon>Aphelininae</taxon>
        <taxon>Eretmocerus</taxon>
    </lineage>
</organism>
<evidence type="ECO:0000313" key="1">
    <source>
        <dbReference type="EMBL" id="KAJ8678560.1"/>
    </source>
</evidence>
<gene>
    <name evidence="1" type="ORF">QAD02_014347</name>
</gene>